<keyword evidence="4" id="KW-0488">Methylation</keyword>
<evidence type="ECO:0000256" key="5">
    <source>
        <dbReference type="ARBA" id="ARBA00022490"/>
    </source>
</evidence>
<dbReference type="FunFam" id="3.40.50.300:FF:000409">
    <property type="entry name" value="Neuron navigator 1"/>
    <property type="match status" value="1"/>
</dbReference>
<feature type="region of interest" description="Disordered" evidence="18">
    <location>
        <begin position="1216"/>
        <end position="1252"/>
    </location>
</feature>
<feature type="region of interest" description="Disordered" evidence="18">
    <location>
        <begin position="621"/>
        <end position="828"/>
    </location>
</feature>
<evidence type="ECO:0000256" key="2">
    <source>
        <dbReference type="ARBA" id="ARBA00006255"/>
    </source>
</evidence>
<feature type="compositionally biased region" description="Polar residues" evidence="18">
    <location>
        <begin position="1285"/>
        <end position="1301"/>
    </location>
</feature>
<feature type="compositionally biased region" description="Low complexity" evidence="18">
    <location>
        <begin position="477"/>
        <end position="492"/>
    </location>
</feature>
<keyword evidence="5" id="KW-0963">Cytoplasm</keyword>
<evidence type="ECO:0000256" key="4">
    <source>
        <dbReference type="ARBA" id="ARBA00022481"/>
    </source>
</evidence>
<evidence type="ECO:0000256" key="9">
    <source>
        <dbReference type="ARBA" id="ARBA00022902"/>
    </source>
</evidence>
<dbReference type="InterPro" id="IPR057126">
    <property type="entry name" value="NAV1-like_ubiquitin-like"/>
</dbReference>
<dbReference type="PANTHER" id="PTHR12784">
    <property type="entry name" value="STEERIN"/>
    <property type="match status" value="1"/>
</dbReference>
<protein>
    <recommendedName>
        <fullName evidence="15">Neuron navigator 1</fullName>
    </recommendedName>
    <alternativeName>
        <fullName evidence="16">Pore membrane and/or filament-interacting-like protein 3</fullName>
    </alternativeName>
</protein>
<proteinExistence type="inferred from homology"/>
<evidence type="ECO:0000313" key="21">
    <source>
        <dbReference type="Proteomes" id="UP000322234"/>
    </source>
</evidence>
<evidence type="ECO:0000256" key="12">
    <source>
        <dbReference type="ARBA" id="ARBA00023212"/>
    </source>
</evidence>
<keyword evidence="11 17" id="KW-0175">Coiled coil</keyword>
<organism evidence="20 21">
    <name type="scientific">Bos mutus</name>
    <name type="common">wild yak</name>
    <dbReference type="NCBI Taxonomy" id="72004"/>
    <lineage>
        <taxon>Eukaryota</taxon>
        <taxon>Metazoa</taxon>
        <taxon>Chordata</taxon>
        <taxon>Craniata</taxon>
        <taxon>Vertebrata</taxon>
        <taxon>Euteleostomi</taxon>
        <taxon>Mammalia</taxon>
        <taxon>Eutheria</taxon>
        <taxon>Laurasiatheria</taxon>
        <taxon>Artiodactyla</taxon>
        <taxon>Ruminantia</taxon>
        <taxon>Pecora</taxon>
        <taxon>Bovidae</taxon>
        <taxon>Bovinae</taxon>
        <taxon>Bos</taxon>
    </lineage>
</organism>
<keyword evidence="21" id="KW-1185">Reference proteome</keyword>
<dbReference type="InterPro" id="IPR057568">
    <property type="entry name" value="CortBP2_NAV1-like_AAA_lid"/>
</dbReference>
<dbReference type="Proteomes" id="UP000322234">
    <property type="component" value="Unassembled WGS sequence"/>
</dbReference>
<evidence type="ECO:0000256" key="14">
    <source>
        <dbReference type="ARBA" id="ARBA00064590"/>
    </source>
</evidence>
<comment type="caution">
    <text evidence="20">The sequence shown here is derived from an EMBL/GenBank/DDBJ whole genome shotgun (WGS) entry which is preliminary data.</text>
</comment>
<evidence type="ECO:0000256" key="7">
    <source>
        <dbReference type="ARBA" id="ARBA00022701"/>
    </source>
</evidence>
<dbReference type="GO" id="GO:0043194">
    <property type="term" value="C:axon initial segment"/>
    <property type="evidence" value="ECO:0007669"/>
    <property type="project" value="TreeGrafter"/>
</dbReference>
<dbReference type="SMART" id="SM00382">
    <property type="entry name" value="AAA"/>
    <property type="match status" value="1"/>
</dbReference>
<feature type="compositionally biased region" description="Low complexity" evidence="18">
    <location>
        <begin position="1302"/>
        <end position="1321"/>
    </location>
</feature>
<feature type="region of interest" description="Disordered" evidence="18">
    <location>
        <begin position="1380"/>
        <end position="1403"/>
    </location>
</feature>
<feature type="region of interest" description="Disordered" evidence="18">
    <location>
        <begin position="264"/>
        <end position="305"/>
    </location>
</feature>
<accession>A0A6B0RD22</accession>
<dbReference type="PANTHER" id="PTHR12784:SF3">
    <property type="entry name" value="NEURON NAVIGATOR 1"/>
    <property type="match status" value="1"/>
</dbReference>
<comment type="similarity">
    <text evidence="2">Belongs to the Nav/unc-53 family.</text>
</comment>
<feature type="compositionally biased region" description="Polar residues" evidence="18">
    <location>
        <begin position="159"/>
        <end position="182"/>
    </location>
</feature>
<keyword evidence="7" id="KW-0493">Microtubule</keyword>
<dbReference type="Gene3D" id="3.40.50.300">
    <property type="entry name" value="P-loop containing nucleotide triphosphate hydrolases"/>
    <property type="match status" value="1"/>
</dbReference>
<feature type="compositionally biased region" description="Basic and acidic residues" evidence="18">
    <location>
        <begin position="547"/>
        <end position="563"/>
    </location>
</feature>
<feature type="compositionally biased region" description="Polar residues" evidence="18">
    <location>
        <begin position="273"/>
        <end position="286"/>
    </location>
</feature>
<feature type="compositionally biased region" description="Polar residues" evidence="18">
    <location>
        <begin position="48"/>
        <end position="58"/>
    </location>
</feature>
<keyword evidence="9" id="KW-0524">Neurogenesis</keyword>
<keyword evidence="12" id="KW-0206">Cytoskeleton</keyword>
<feature type="compositionally biased region" description="Basic and acidic residues" evidence="18">
    <location>
        <begin position="626"/>
        <end position="636"/>
    </location>
</feature>
<evidence type="ECO:0000256" key="18">
    <source>
        <dbReference type="SAM" id="MobiDB-lite"/>
    </source>
</evidence>
<sequence length="1897" mass="202265">MPASRKLRLEARLLSSPAAGPPAMDRTASLSAAGRPQHTSAIPVPRAASQSRTQTPVASPQLRPRQAGLALSPQRAVSPRLGKASGPSRGSSPKAPWGRGSPKATGAPRELSEGVGAPTGSPWSSPRAAPKVALASRPRSRRAGETRGTPGQKRGAQEGTVTRQTRGRSPSRASSHGDTQIPGTPEAQKPSNHPGKDQRDVPGTSSGVPRPLEPELQMASGPPSPSCSPVQSPRPALGAVSFGSAHTHGQPVTATVAPFRYRVQADPEPGPLSQGSWASDGYSSPSGVAEEKLSSLDPESQRKRTVQNVLDLRQNLEETMSSLRGSQVTHSSLEMTCYDSDDANPRSVSSLSNRSSPLSWRYGQSSPRLQAGDAPSVGGSCRSEGPPAWYMHGERAHYAHTMPMRSPSKLGHISRLELVESLDSEDVDLKSGYMSDSDLMGKTMTEDDDITTGWDESSSISSGLSDASDNLSSEEFNASSSLNSLPTTPTASRRNSTIVLRTDSEKRSLAESGLSWFSESEEKAPRKLEYDSGSLKMEPAASKWRRERPESCDDASKAGELKKPAGLGPPGSLKKGKTPPVAVTSPITHTAQSALKVAGEPGDRAQGRALLSWWLLAGLQRSSSDAGRDRLGDAKKPPSGIARPSTSGSFGYKKPPPATGTATVVQTGGSATLGKAQKSSGIPVKPANGRKTSLDVSNSTEPGFLAPGARSNIQYRSLPRPAKSSSMSVTGGRGGPRPVSSSIDPSLLSGKPAGLAPSRLKEPSKVAGGRAAPAPVNQTDREKEKAKAKAEALGPDGLSLKSVGSPESTPRSQAGHAPAPKLAELPPTPLRAAAKSFIKPPSLANLDKVNSNSLDLPASSDAHAPKAADLHTPGPAAGGPLASCFTPSPAPILNINSASFSQGLELMSSFGVPKEPRMYPKLSGLHRSMESLQMPMSLPGAFPSGTPAPGGPTPPTAPAAEDAEELAWSGSPRAGQLDSNQRDRNTLPKKGLRYQLPSQEEAKERRRSHAAAGLPESDDQSELPSPPALSMSLSAKGQLTNIVSPTAATTPRITRSNSIPAHETAFELYSGSQTGSTLSLAERPKGMIRSGSFRDPADDVHGSVLSLASSASSTYSSVSTLDPQIRKLRRELESSQEKVATLTSQLSANANLVAAFEQSLVSMTCRLRHLAETAEEKDTELLDLRETIDFLKKKNSEAQAVIQGALNASEATPKELRIKRQNSSDSISSLNSITSHSSISSGKEADAKKKKKKSWLRSSFNKAFSIKKGPKSASSYSDIEEIATPDSSAPSSPKLQHASTETASPSIKSSTSSSAGTDAPEGPAPPAPHARLMGRDVGPWLREGCSAGRVCRTLRPRLQTRLFSPQLEVDLLKAENDRLKVAPGPSAGSAPGQIPGSSALPSPRRSLGLALTHSFSPSLADTDLSPMDGISTCGPKEEVTLRVVVRMPPQHIIKGDLKQQEFFLGCSKVSGQVDWKLLDGAVFQVFKDYISKMDPASTLGLSTESIHGYSISHVKRLLDAEPPELPPCRRGVNNIVVSLKGLREKCVDSLVFETLIPKPMMQHYIGLLLKHRRLVLSGPSGTGKTYLTNRLAEYLVERSGREVTEGIVSTFNMHQQSCKDLQLYLSNLANQIDRETGTGDVPLVILLDDLSEAGSISELVNGALTCKYHKCPYIIGTTNQPVKMTPNHGLHLSFRMLTFSNNVEPANGFLVRYLRRKLVESDGDINANREELLRVLDWVPKLWYHLHTFLEKHSTSDFLIGPCFFLSCPIGIEDFRTWFIDLWNNSIIPYLQEGAKDGIKVHGQKAAWEDPVEWVRDTLPWPSAQQDQSKLYHLPPPTVGPHSIASPPEDRTVKDSTPSSLDSDPLMAMLLKLQEAANYIESPDRESILDPSLQATL</sequence>
<evidence type="ECO:0000256" key="15">
    <source>
        <dbReference type="ARBA" id="ARBA00067341"/>
    </source>
</evidence>
<dbReference type="EMBL" id="VBQZ03000044">
    <property type="protein sequence ID" value="MXQ88069.1"/>
    <property type="molecule type" value="Genomic_DNA"/>
</dbReference>
<dbReference type="Pfam" id="PF25408">
    <property type="entry name" value="AAA_lid_NAV1"/>
    <property type="match status" value="1"/>
</dbReference>
<dbReference type="InterPro" id="IPR003593">
    <property type="entry name" value="AAA+_ATPase"/>
</dbReference>
<keyword evidence="8" id="KW-0221">Differentiation</keyword>
<gene>
    <name evidence="20" type="ORF">E5288_WYG017014</name>
</gene>
<evidence type="ECO:0000256" key="6">
    <source>
        <dbReference type="ARBA" id="ARBA00022553"/>
    </source>
</evidence>
<evidence type="ECO:0000256" key="16">
    <source>
        <dbReference type="ARBA" id="ARBA00080430"/>
    </source>
</evidence>
<evidence type="ECO:0000256" key="3">
    <source>
        <dbReference type="ARBA" id="ARBA00022473"/>
    </source>
</evidence>
<evidence type="ECO:0000313" key="20">
    <source>
        <dbReference type="EMBL" id="MXQ88069.1"/>
    </source>
</evidence>
<evidence type="ECO:0000256" key="10">
    <source>
        <dbReference type="ARBA" id="ARBA00022990"/>
    </source>
</evidence>
<feature type="region of interest" description="Disordered" evidence="18">
    <location>
        <begin position="1283"/>
        <end position="1334"/>
    </location>
</feature>
<name>A0A6B0RD22_9CETA</name>
<dbReference type="Pfam" id="PF23092">
    <property type="entry name" value="Ubiquitin_6"/>
    <property type="match status" value="1"/>
</dbReference>
<evidence type="ECO:0000256" key="1">
    <source>
        <dbReference type="ARBA" id="ARBA00004245"/>
    </source>
</evidence>
<feature type="domain" description="AAA+ ATPase" evidence="19">
    <location>
        <begin position="1570"/>
        <end position="1724"/>
    </location>
</feature>
<dbReference type="GO" id="GO:0001578">
    <property type="term" value="P:microtubule bundle formation"/>
    <property type="evidence" value="ECO:0007669"/>
    <property type="project" value="TreeGrafter"/>
</dbReference>
<feature type="compositionally biased region" description="Low complexity" evidence="18">
    <location>
        <begin position="564"/>
        <end position="573"/>
    </location>
</feature>
<feature type="region of interest" description="Disordered" evidence="18">
    <location>
        <begin position="337"/>
        <end position="380"/>
    </location>
</feature>
<dbReference type="InterPro" id="IPR027417">
    <property type="entry name" value="P-loop_NTPase"/>
</dbReference>
<comment type="subunit">
    <text evidence="14">Interacts with tubulin.</text>
</comment>
<feature type="region of interest" description="Disordered" evidence="18">
    <location>
        <begin position="431"/>
        <end position="587"/>
    </location>
</feature>
<keyword evidence="3" id="KW-0217">Developmental protein</keyword>
<feature type="coiled-coil region" evidence="17">
    <location>
        <begin position="1174"/>
        <end position="1201"/>
    </location>
</feature>
<comment type="function">
    <text evidence="13">May be involved in neuronal migration.</text>
</comment>
<dbReference type="GO" id="GO:0001764">
    <property type="term" value="P:neuron migration"/>
    <property type="evidence" value="ECO:0007669"/>
    <property type="project" value="TreeGrafter"/>
</dbReference>
<comment type="subcellular location">
    <subcellularLocation>
        <location evidence="1">Cytoplasm</location>
        <location evidence="1">Cytoskeleton</location>
    </subcellularLocation>
</comment>
<evidence type="ECO:0000256" key="17">
    <source>
        <dbReference type="SAM" id="Coils"/>
    </source>
</evidence>
<evidence type="ECO:0000256" key="13">
    <source>
        <dbReference type="ARBA" id="ARBA00059345"/>
    </source>
</evidence>
<feature type="compositionally biased region" description="Low complexity" evidence="18">
    <location>
        <begin position="345"/>
        <end position="359"/>
    </location>
</feature>
<feature type="region of interest" description="Disordered" evidence="18">
    <location>
        <begin position="1"/>
        <end position="250"/>
    </location>
</feature>
<feature type="compositionally biased region" description="Low complexity" evidence="18">
    <location>
        <begin position="659"/>
        <end position="672"/>
    </location>
</feature>
<keyword evidence="6" id="KW-0597">Phosphoprotein</keyword>
<dbReference type="InterPro" id="IPR039041">
    <property type="entry name" value="Nav/unc-53"/>
</dbReference>
<feature type="compositionally biased region" description="Basic and acidic residues" evidence="18">
    <location>
        <begin position="289"/>
        <end position="302"/>
    </location>
</feature>
<evidence type="ECO:0000256" key="8">
    <source>
        <dbReference type="ARBA" id="ARBA00022782"/>
    </source>
</evidence>
<evidence type="ECO:0000259" key="19">
    <source>
        <dbReference type="SMART" id="SM00382"/>
    </source>
</evidence>
<feature type="compositionally biased region" description="Low complexity" evidence="18">
    <location>
        <begin position="1223"/>
        <end position="1241"/>
    </location>
</feature>
<feature type="compositionally biased region" description="Basic and acidic residues" evidence="18">
    <location>
        <begin position="779"/>
        <end position="790"/>
    </location>
</feature>
<dbReference type="SUPFAM" id="SSF52540">
    <property type="entry name" value="P-loop containing nucleoside triphosphate hydrolases"/>
    <property type="match status" value="1"/>
</dbReference>
<feature type="compositionally biased region" description="Basic and acidic residues" evidence="18">
    <location>
        <begin position="520"/>
        <end position="530"/>
    </location>
</feature>
<evidence type="ECO:0000256" key="11">
    <source>
        <dbReference type="ARBA" id="ARBA00023054"/>
    </source>
</evidence>
<feature type="compositionally biased region" description="Polar residues" evidence="18">
    <location>
        <begin position="690"/>
        <end position="701"/>
    </location>
</feature>
<keyword evidence="10" id="KW-0007">Acetylation</keyword>
<reference evidence="20" key="1">
    <citation type="submission" date="2019-10" db="EMBL/GenBank/DDBJ databases">
        <title>The sequence and de novo assembly of the wild yak genome.</title>
        <authorList>
            <person name="Liu Y."/>
        </authorList>
    </citation>
    <scope>NUCLEOTIDE SEQUENCE [LARGE SCALE GENOMIC DNA]</scope>
    <source>
        <strain evidence="20">WY2019</strain>
    </source>
</reference>
<feature type="compositionally biased region" description="Low complexity" evidence="18">
    <location>
        <begin position="455"/>
        <end position="469"/>
    </location>
</feature>
<feature type="region of interest" description="Disordered" evidence="18">
    <location>
        <begin position="935"/>
        <end position="1031"/>
    </location>
</feature>
<dbReference type="GO" id="GO:0005874">
    <property type="term" value="C:microtubule"/>
    <property type="evidence" value="ECO:0007669"/>
    <property type="project" value="UniProtKB-KW"/>
</dbReference>
<feature type="region of interest" description="Disordered" evidence="18">
    <location>
        <begin position="1830"/>
        <end position="1863"/>
    </location>
</feature>